<comment type="subcellular location">
    <subcellularLocation>
        <location evidence="1">Membrane</location>
        <topology evidence="1">Single-pass type II membrane protein</topology>
    </subcellularLocation>
</comment>
<evidence type="ECO:0000313" key="7">
    <source>
        <dbReference type="EMBL" id="KAI1715646.1"/>
    </source>
</evidence>
<dbReference type="EMBL" id="JAKKPZ010000011">
    <property type="protein sequence ID" value="KAI1715646.1"/>
    <property type="molecule type" value="Genomic_DNA"/>
</dbReference>
<dbReference type="GO" id="GO:0016020">
    <property type="term" value="C:membrane"/>
    <property type="evidence" value="ECO:0007669"/>
    <property type="project" value="UniProtKB-SubCell"/>
</dbReference>
<evidence type="ECO:0000256" key="3">
    <source>
        <dbReference type="ARBA" id="ARBA00022679"/>
    </source>
</evidence>
<dbReference type="GO" id="GO:0016757">
    <property type="term" value="F:glycosyltransferase activity"/>
    <property type="evidence" value="ECO:0007669"/>
    <property type="project" value="UniProtKB-KW"/>
</dbReference>
<dbReference type="AlphaFoldDB" id="A0AAD4N3X8"/>
<sequence>MADEDGDDEAEEDRRLLNVSTNRNRRNASPYFLHLNSVCCCSIPKVCGTQNCRDSSIVMPFSLGFMAGITMCMILLLIIFRPPFSYSSFLLSRENAKSNLEDDEKAWLERIVELGDKKIHQQTLKPVDIEQKVTKTLTLTTTTTPTLRRLFAWPSDLTPRIECASLFDSDESDYRFLETEFATEFTPQNMFCFAIDEKAPKLFHERIGTLAKCFPKNVIITKHEYSVDSAGHNMGYSHLQCFRRLIEFDKNWKYVFNLQNHDVQIRTNQELVQILRWFNSANDVEVYPPPNNRVDWNMNWTLASLHIFRNETLSRMSGNLLNSNGTHNASAVRMNLAKGLVESSLSRTAIEYMLNQLNLTQFMKQLETNRYGIDELWLPSLQATDDLHLPGGFTSECLRRGISTGSVTRYTLWYDSKNCGSGHMRHNLCVFGVEDLAKTVAQLPHLFLNKFMPTIDFGASLCWHEFMYNRTYLDRGVHRLLPEIYQTLPHVRFQSEKATLGDDFSKFNCTYAAYNLLHSKK</sequence>
<dbReference type="Proteomes" id="UP001201812">
    <property type="component" value="Unassembled WGS sequence"/>
</dbReference>
<dbReference type="PANTHER" id="PTHR46671">
    <property type="entry name" value="PROTEIN CBG11221"/>
    <property type="match status" value="1"/>
</dbReference>
<keyword evidence="4 6" id="KW-0472">Membrane</keyword>
<accession>A0AAD4N3X8</accession>
<name>A0AAD4N3X8_9BILA</name>
<feature type="transmembrane region" description="Helical" evidence="6">
    <location>
        <begin position="57"/>
        <end position="80"/>
    </location>
</feature>
<reference evidence="7" key="1">
    <citation type="submission" date="2022-01" db="EMBL/GenBank/DDBJ databases">
        <title>Genome Sequence Resource for Two Populations of Ditylenchus destructor, the Migratory Endoparasitic Phytonematode.</title>
        <authorList>
            <person name="Zhang H."/>
            <person name="Lin R."/>
            <person name="Xie B."/>
        </authorList>
    </citation>
    <scope>NUCLEOTIDE SEQUENCE</scope>
    <source>
        <strain evidence="7">BazhouSP</strain>
    </source>
</reference>
<keyword evidence="6" id="KW-1133">Transmembrane helix</keyword>
<evidence type="ECO:0000313" key="8">
    <source>
        <dbReference type="Proteomes" id="UP001201812"/>
    </source>
</evidence>
<proteinExistence type="predicted"/>
<evidence type="ECO:0000256" key="5">
    <source>
        <dbReference type="ARBA" id="ARBA00023180"/>
    </source>
</evidence>
<evidence type="ECO:0000256" key="1">
    <source>
        <dbReference type="ARBA" id="ARBA00004606"/>
    </source>
</evidence>
<keyword evidence="5" id="KW-0325">Glycoprotein</keyword>
<keyword evidence="6" id="KW-0812">Transmembrane</keyword>
<protein>
    <submittedName>
        <fullName evidence="7">Core-2/I-Branching enzyme domain-containing protein</fullName>
    </submittedName>
</protein>
<keyword evidence="2" id="KW-0328">Glycosyltransferase</keyword>
<evidence type="ECO:0000256" key="6">
    <source>
        <dbReference type="SAM" id="Phobius"/>
    </source>
</evidence>
<dbReference type="InterPro" id="IPR003406">
    <property type="entry name" value="Glyco_trans_14"/>
</dbReference>
<evidence type="ECO:0000256" key="2">
    <source>
        <dbReference type="ARBA" id="ARBA00022676"/>
    </source>
</evidence>
<keyword evidence="8" id="KW-1185">Reference proteome</keyword>
<dbReference type="Pfam" id="PF02485">
    <property type="entry name" value="Branch"/>
    <property type="match status" value="1"/>
</dbReference>
<keyword evidence="3" id="KW-0808">Transferase</keyword>
<organism evidence="7 8">
    <name type="scientific">Ditylenchus destructor</name>
    <dbReference type="NCBI Taxonomy" id="166010"/>
    <lineage>
        <taxon>Eukaryota</taxon>
        <taxon>Metazoa</taxon>
        <taxon>Ecdysozoa</taxon>
        <taxon>Nematoda</taxon>
        <taxon>Chromadorea</taxon>
        <taxon>Rhabditida</taxon>
        <taxon>Tylenchina</taxon>
        <taxon>Tylenchomorpha</taxon>
        <taxon>Sphaerularioidea</taxon>
        <taxon>Anguinidae</taxon>
        <taxon>Anguininae</taxon>
        <taxon>Ditylenchus</taxon>
    </lineage>
</organism>
<dbReference type="PANTHER" id="PTHR46671:SF7">
    <property type="entry name" value="CORE-2_I-BRANCHING ENZYME"/>
    <property type="match status" value="1"/>
</dbReference>
<gene>
    <name evidence="7" type="ORF">DdX_07970</name>
</gene>
<evidence type="ECO:0000256" key="4">
    <source>
        <dbReference type="ARBA" id="ARBA00023136"/>
    </source>
</evidence>
<comment type="caution">
    <text evidence="7">The sequence shown here is derived from an EMBL/GenBank/DDBJ whole genome shotgun (WGS) entry which is preliminary data.</text>
</comment>